<evidence type="ECO:0000256" key="3">
    <source>
        <dbReference type="ARBA" id="ARBA00022737"/>
    </source>
</evidence>
<evidence type="ECO:0000256" key="2">
    <source>
        <dbReference type="ARBA" id="ARBA00022729"/>
    </source>
</evidence>
<evidence type="ECO:0000313" key="8">
    <source>
        <dbReference type="RefSeq" id="XP_025836410.1"/>
    </source>
</evidence>
<dbReference type="PANTHER" id="PTHR24366">
    <property type="entry name" value="IG(IMMUNOGLOBULIN) AND LRR(LEUCINE RICH REPEAT) DOMAINS"/>
    <property type="match status" value="1"/>
</dbReference>
<dbReference type="Gene3D" id="3.80.10.10">
    <property type="entry name" value="Ribonuclease Inhibitor"/>
    <property type="match status" value="2"/>
</dbReference>
<feature type="transmembrane region" description="Helical" evidence="5">
    <location>
        <begin position="401"/>
        <end position="419"/>
    </location>
</feature>
<dbReference type="RefSeq" id="XP_025836410.1">
    <property type="nucleotide sequence ID" value="XM_025980625.1"/>
</dbReference>
<protein>
    <submittedName>
        <fullName evidence="8">Carboxypeptidase N subunit 2-like</fullName>
    </submittedName>
</protein>
<dbReference type="GeneID" id="108742073"/>
<dbReference type="SUPFAM" id="SSF52058">
    <property type="entry name" value="L domain-like"/>
    <property type="match status" value="1"/>
</dbReference>
<proteinExistence type="predicted"/>
<keyword evidence="5" id="KW-0472">Membrane</keyword>
<dbReference type="PANTHER" id="PTHR24366:SF171">
    <property type="entry name" value="LEUCINE RICH REPEAT NEURONAL 4"/>
    <property type="match status" value="1"/>
</dbReference>
<evidence type="ECO:0000256" key="6">
    <source>
        <dbReference type="SAM" id="SignalP"/>
    </source>
</evidence>
<sequence length="448" mass="50528">MGSVHMIRLLIVLLTLVRCNGNFEPVCKFYRIKTIYKPVGCYHFSFYSKELLSKDVVQYEATDLTFYNSTIGKIPALAFHDFSNLKLLNLSNSDITEIELGAFLGLTQLKNLHLEKNPRLTIINRGSFKGLGNLDTIYLNENNFNVLPNDTFSDLPNVTLIDLSQNKLSSVDDSIFSGLAKLSSLNLSSNHLKLLPFGMFKDLKKLVKLDLSHNLLTNIPVGLVSGLEALQLFTISHNQLIRIEPTSLYSSVGLIQLDVSYNRLSNLDAIEFSTLSRNLSRVNLDNNQWKCDVLSNIIKTFRINKVYVVPGSAFLINNVHGIHCTTSSPNETTISNSNKYSSINVLLEIVEKMSINNNLMDEMNAAYKNHTEILQNLLELEHVKSISTSQCNANWISHANLYLMVIIVIVLSVLCFTYVRNRRHTYISDTLNPINSSLLYNKADEEPV</sequence>
<feature type="signal peptide" evidence="6">
    <location>
        <begin position="1"/>
        <end position="21"/>
    </location>
</feature>
<keyword evidence="4" id="KW-0325">Glycoprotein</keyword>
<name>A0A7F5RKP3_AGRPL</name>
<gene>
    <name evidence="8" type="primary">LOC108742073</name>
</gene>
<reference evidence="8" key="1">
    <citation type="submission" date="2025-08" db="UniProtKB">
        <authorList>
            <consortium name="RefSeq"/>
        </authorList>
    </citation>
    <scope>IDENTIFICATION</scope>
    <source>
        <tissue evidence="8">Entire body</tissue>
    </source>
</reference>
<organism evidence="7 8">
    <name type="scientific">Agrilus planipennis</name>
    <name type="common">Emerald ash borer</name>
    <name type="synonym">Agrilus marcopoli</name>
    <dbReference type="NCBI Taxonomy" id="224129"/>
    <lineage>
        <taxon>Eukaryota</taxon>
        <taxon>Metazoa</taxon>
        <taxon>Ecdysozoa</taxon>
        <taxon>Arthropoda</taxon>
        <taxon>Hexapoda</taxon>
        <taxon>Insecta</taxon>
        <taxon>Pterygota</taxon>
        <taxon>Neoptera</taxon>
        <taxon>Endopterygota</taxon>
        <taxon>Coleoptera</taxon>
        <taxon>Polyphaga</taxon>
        <taxon>Elateriformia</taxon>
        <taxon>Buprestoidea</taxon>
        <taxon>Buprestidae</taxon>
        <taxon>Agrilinae</taxon>
        <taxon>Agrilus</taxon>
    </lineage>
</organism>
<dbReference type="InParanoid" id="A0A7F5RKP3"/>
<dbReference type="OrthoDB" id="8023798at2759"/>
<evidence type="ECO:0000256" key="1">
    <source>
        <dbReference type="ARBA" id="ARBA00022614"/>
    </source>
</evidence>
<keyword evidence="1" id="KW-0433">Leucine-rich repeat</keyword>
<dbReference type="InterPro" id="IPR032675">
    <property type="entry name" value="LRR_dom_sf"/>
</dbReference>
<evidence type="ECO:0000256" key="5">
    <source>
        <dbReference type="SAM" id="Phobius"/>
    </source>
</evidence>
<keyword evidence="5" id="KW-0812">Transmembrane</keyword>
<evidence type="ECO:0000256" key="4">
    <source>
        <dbReference type="ARBA" id="ARBA00023180"/>
    </source>
</evidence>
<dbReference type="AlphaFoldDB" id="A0A7F5RKP3"/>
<keyword evidence="3" id="KW-0677">Repeat</keyword>
<keyword evidence="7" id="KW-1185">Reference proteome</keyword>
<dbReference type="Pfam" id="PF13855">
    <property type="entry name" value="LRR_8"/>
    <property type="match status" value="3"/>
</dbReference>
<keyword evidence="5" id="KW-1133">Transmembrane helix</keyword>
<dbReference type="InterPro" id="IPR003591">
    <property type="entry name" value="Leu-rich_rpt_typical-subtyp"/>
</dbReference>
<dbReference type="SMART" id="SM00369">
    <property type="entry name" value="LRR_TYP"/>
    <property type="match status" value="7"/>
</dbReference>
<dbReference type="PROSITE" id="PS51450">
    <property type="entry name" value="LRR"/>
    <property type="match status" value="3"/>
</dbReference>
<dbReference type="KEGG" id="apln:108742073"/>
<keyword evidence="2 6" id="KW-0732">Signal</keyword>
<dbReference type="FunFam" id="3.80.10.10:FF:000770">
    <property type="entry name" value="Uncharacterized protein"/>
    <property type="match status" value="1"/>
</dbReference>
<evidence type="ECO:0000313" key="7">
    <source>
        <dbReference type="Proteomes" id="UP000192223"/>
    </source>
</evidence>
<feature type="chain" id="PRO_5028805127" evidence="6">
    <location>
        <begin position="22"/>
        <end position="448"/>
    </location>
</feature>
<dbReference type="Proteomes" id="UP000192223">
    <property type="component" value="Unplaced"/>
</dbReference>
<accession>A0A7F5RKP3</accession>
<dbReference type="InterPro" id="IPR001611">
    <property type="entry name" value="Leu-rich_rpt"/>
</dbReference>